<evidence type="ECO:0000313" key="7">
    <source>
        <dbReference type="Proteomes" id="UP000501534"/>
    </source>
</evidence>
<protein>
    <submittedName>
        <fullName evidence="6">NADH dehydrogenase-like protein YjlD</fullName>
        <ecNumber evidence="6">1.6.99.-</ecNumber>
    </submittedName>
</protein>
<reference evidence="6 7" key="1">
    <citation type="submission" date="2020-04" db="EMBL/GenBank/DDBJ databases">
        <title>Usitatibacter rugosus gen. nov., sp. nov. and Usitatibacter palustris sp. nov., novel members of Usitatibacteraceae fam. nov. within the order Nitrosomonadales isolated from soil.</title>
        <authorList>
            <person name="Huber K.J."/>
            <person name="Neumann-Schaal M."/>
            <person name="Geppert A."/>
            <person name="Luckner M."/>
            <person name="Wanner G."/>
            <person name="Overmann J."/>
        </authorList>
    </citation>
    <scope>NUCLEOTIDE SEQUENCE [LARGE SCALE GENOMIC DNA]</scope>
    <source>
        <strain evidence="6 7">0125_3</strain>
    </source>
</reference>
<accession>A0A6M4H284</accession>
<dbReference type="InterPro" id="IPR036188">
    <property type="entry name" value="FAD/NAD-bd_sf"/>
</dbReference>
<dbReference type="PANTHER" id="PTHR42913:SF9">
    <property type="entry name" value="SLR1591 PROTEIN"/>
    <property type="match status" value="1"/>
</dbReference>
<dbReference type="EC" id="1.6.99.-" evidence="6"/>
<dbReference type="GO" id="GO:0003955">
    <property type="term" value="F:NAD(P)H dehydrogenase (quinone) activity"/>
    <property type="evidence" value="ECO:0007669"/>
    <property type="project" value="TreeGrafter"/>
</dbReference>
<feature type="domain" description="FAD/NAD(P)-binding" evidence="5">
    <location>
        <begin position="3"/>
        <end position="287"/>
    </location>
</feature>
<sequence>MKRLVLLGGGHAHLFVLEDLAHHPDENVEVSMVTPLPMLTYTGMLPGYVAGHYSLERCSIDLVRLAGKAHASFVQTLGVLINPDAKEVICADGTVLAYDVLSIDIGSRPAIAAKGVERNALVLRPLAKFVNGWMRLLAHAKDQGLGSVSVVGGGAGGVEIAFAIAHRLRRELDNHAPHVRVFSDSPQILPEFNEGVRQRAIHNAARYEIGLHAGSGVAEVGAGYVRLDNHLEFESGATLWAAGAGAPEIFAESGLATDEKGFLAIDENLQSTSHPGIFAAGDCASRVRNPLPKAGVFAVRAGPVLAANLRAALAGGPLTEFRTRRNYLALLSTGHKHAIGAYGPLGWEGNWAWNWKDRIDRRFVDRFTAT</sequence>
<evidence type="ECO:0000256" key="4">
    <source>
        <dbReference type="ARBA" id="ARBA00023002"/>
    </source>
</evidence>
<proteinExistence type="predicted"/>
<dbReference type="Gene3D" id="3.50.50.100">
    <property type="match status" value="1"/>
</dbReference>
<dbReference type="PRINTS" id="PR00368">
    <property type="entry name" value="FADPNR"/>
</dbReference>
<keyword evidence="4 6" id="KW-0560">Oxidoreductase</keyword>
<dbReference type="Pfam" id="PF07992">
    <property type="entry name" value="Pyr_redox_2"/>
    <property type="match status" value="1"/>
</dbReference>
<dbReference type="AlphaFoldDB" id="A0A6M4H284"/>
<dbReference type="InterPro" id="IPR023753">
    <property type="entry name" value="FAD/NAD-binding_dom"/>
</dbReference>
<keyword evidence="3" id="KW-0274">FAD</keyword>
<dbReference type="NCBIfam" id="TIGR03169">
    <property type="entry name" value="Nterm_to_SelD"/>
    <property type="match status" value="1"/>
</dbReference>
<keyword evidence="2" id="KW-0285">Flavoprotein</keyword>
<organism evidence="6 7">
    <name type="scientific">Usitatibacter rugosus</name>
    <dbReference type="NCBI Taxonomy" id="2732067"/>
    <lineage>
        <taxon>Bacteria</taxon>
        <taxon>Pseudomonadati</taxon>
        <taxon>Pseudomonadota</taxon>
        <taxon>Betaproteobacteria</taxon>
        <taxon>Nitrosomonadales</taxon>
        <taxon>Usitatibacteraceae</taxon>
        <taxon>Usitatibacter</taxon>
    </lineage>
</organism>
<dbReference type="KEGG" id="uru:DSM104443_03916"/>
<dbReference type="GO" id="GO:0019646">
    <property type="term" value="P:aerobic electron transport chain"/>
    <property type="evidence" value="ECO:0007669"/>
    <property type="project" value="TreeGrafter"/>
</dbReference>
<dbReference type="Proteomes" id="UP000501534">
    <property type="component" value="Chromosome"/>
</dbReference>
<dbReference type="InterPro" id="IPR017584">
    <property type="entry name" value="Pyridine_nucleo_diS_OxRdtase_N"/>
</dbReference>
<evidence type="ECO:0000256" key="3">
    <source>
        <dbReference type="ARBA" id="ARBA00022827"/>
    </source>
</evidence>
<dbReference type="RefSeq" id="WP_171095356.1">
    <property type="nucleotide sequence ID" value="NZ_CP053069.1"/>
</dbReference>
<keyword evidence="7" id="KW-1185">Reference proteome</keyword>
<evidence type="ECO:0000313" key="6">
    <source>
        <dbReference type="EMBL" id="QJR12823.1"/>
    </source>
</evidence>
<evidence type="ECO:0000256" key="1">
    <source>
        <dbReference type="ARBA" id="ARBA00001974"/>
    </source>
</evidence>
<comment type="cofactor">
    <cofactor evidence="1">
        <name>FAD</name>
        <dbReference type="ChEBI" id="CHEBI:57692"/>
    </cofactor>
</comment>
<gene>
    <name evidence="6" type="primary">yjlD</name>
    <name evidence="6" type="ORF">DSM104443_03916</name>
</gene>
<dbReference type="InterPro" id="IPR051169">
    <property type="entry name" value="NADH-Q_oxidoreductase"/>
</dbReference>
<dbReference type="PANTHER" id="PTHR42913">
    <property type="entry name" value="APOPTOSIS-INDUCING FACTOR 1"/>
    <property type="match status" value="1"/>
</dbReference>
<evidence type="ECO:0000256" key="2">
    <source>
        <dbReference type="ARBA" id="ARBA00022630"/>
    </source>
</evidence>
<dbReference type="SUPFAM" id="SSF51905">
    <property type="entry name" value="FAD/NAD(P)-binding domain"/>
    <property type="match status" value="2"/>
</dbReference>
<name>A0A6M4H284_9PROT</name>
<evidence type="ECO:0000259" key="5">
    <source>
        <dbReference type="Pfam" id="PF07992"/>
    </source>
</evidence>
<dbReference type="EMBL" id="CP053069">
    <property type="protein sequence ID" value="QJR12823.1"/>
    <property type="molecule type" value="Genomic_DNA"/>
</dbReference>